<feature type="region of interest" description="Disordered" evidence="6">
    <location>
        <begin position="176"/>
        <end position="202"/>
    </location>
</feature>
<evidence type="ECO:0000256" key="4">
    <source>
        <dbReference type="ARBA" id="ARBA00022989"/>
    </source>
</evidence>
<dbReference type="GO" id="GO:0005886">
    <property type="term" value="C:plasma membrane"/>
    <property type="evidence" value="ECO:0007669"/>
    <property type="project" value="TreeGrafter"/>
</dbReference>
<gene>
    <name evidence="9" type="ORF">SAMN04488554_0186</name>
</gene>
<dbReference type="EMBL" id="FNTX01000001">
    <property type="protein sequence ID" value="SED57617.1"/>
    <property type="molecule type" value="Genomic_DNA"/>
</dbReference>
<evidence type="ECO:0000256" key="7">
    <source>
        <dbReference type="SAM" id="Phobius"/>
    </source>
</evidence>
<reference evidence="10" key="1">
    <citation type="submission" date="2016-10" db="EMBL/GenBank/DDBJ databases">
        <authorList>
            <person name="Varghese N."/>
            <person name="Submissions S."/>
        </authorList>
    </citation>
    <scope>NUCLEOTIDE SEQUENCE [LARGE SCALE GENOMIC DNA]</scope>
    <source>
        <strain evidence="10">DSM 21368</strain>
    </source>
</reference>
<keyword evidence="4 7" id="KW-1133">Transmembrane helix</keyword>
<keyword evidence="5 7" id="KW-0472">Membrane</keyword>
<dbReference type="Pfam" id="PF01578">
    <property type="entry name" value="Cytochrom_C_asm"/>
    <property type="match status" value="1"/>
</dbReference>
<dbReference type="GO" id="GO:0017004">
    <property type="term" value="P:cytochrome complex assembly"/>
    <property type="evidence" value="ECO:0007669"/>
    <property type="project" value="UniProtKB-KW"/>
</dbReference>
<dbReference type="PANTHER" id="PTHR30071:SF1">
    <property type="entry name" value="CYTOCHROME B_B6 PROTEIN-RELATED"/>
    <property type="match status" value="1"/>
</dbReference>
<feature type="transmembrane region" description="Helical" evidence="7">
    <location>
        <begin position="105"/>
        <end position="128"/>
    </location>
</feature>
<proteinExistence type="predicted"/>
<comment type="subcellular location">
    <subcellularLocation>
        <location evidence="1">Membrane</location>
        <topology evidence="1">Multi-pass membrane protein</topology>
    </subcellularLocation>
</comment>
<dbReference type="RefSeq" id="WP_245708611.1">
    <property type="nucleotide sequence ID" value="NZ_FNTX01000001.1"/>
</dbReference>
<protein>
    <submittedName>
        <fullName evidence="9">Cytochrome c-type biogenesis protein CcsB</fullName>
    </submittedName>
</protein>
<dbReference type="PANTHER" id="PTHR30071">
    <property type="entry name" value="HEME EXPORTER PROTEIN C"/>
    <property type="match status" value="1"/>
</dbReference>
<evidence type="ECO:0000256" key="3">
    <source>
        <dbReference type="ARBA" id="ARBA00022748"/>
    </source>
</evidence>
<feature type="transmembrane region" description="Helical" evidence="7">
    <location>
        <begin position="140"/>
        <end position="165"/>
    </location>
</feature>
<dbReference type="NCBIfam" id="TIGR03144">
    <property type="entry name" value="cytochr_II_ccsB"/>
    <property type="match status" value="1"/>
</dbReference>
<feature type="transmembrane region" description="Helical" evidence="7">
    <location>
        <begin position="12"/>
        <end position="34"/>
    </location>
</feature>
<evidence type="ECO:0000256" key="5">
    <source>
        <dbReference type="ARBA" id="ARBA00023136"/>
    </source>
</evidence>
<sequence length="323" mass="34604">MNIELDIWSTLFVYAAMACYTVAMVAFAVDISALGGGASKGRRRRAAGIGMTTTWLAVAVLAVGTLLRALAAGRVPWANMYEFTLMFTFFLTAIFLVVQQRRDIRYVGVGVTLLSLLALGLAVTSLHVAADGVQPVLDSYWLVIHVSVATLATGLFGVSALVSILQLVRGRGHDQGSAAGTAAPQGPDGGSPASGEGGTVATATAPPQATRLSRVLEALPPVIDLERVAYRLNAVGFVAWTFTLVAGAIWAEHAWGRPWGWDPKETWTFVIWVIYAAYLHARVTTGWAANKFAYFALVGFMALLANFYIVNIFFNGRHSYSGL</sequence>
<dbReference type="AlphaFoldDB" id="A0A1H5BTL7"/>
<feature type="transmembrane region" description="Helical" evidence="7">
    <location>
        <begin position="266"/>
        <end position="285"/>
    </location>
</feature>
<keyword evidence="10" id="KW-1185">Reference proteome</keyword>
<feature type="transmembrane region" description="Helical" evidence="7">
    <location>
        <begin position="292"/>
        <end position="314"/>
    </location>
</feature>
<evidence type="ECO:0000256" key="6">
    <source>
        <dbReference type="SAM" id="MobiDB-lite"/>
    </source>
</evidence>
<dbReference type="Proteomes" id="UP000199220">
    <property type="component" value="Unassembled WGS sequence"/>
</dbReference>
<evidence type="ECO:0000313" key="9">
    <source>
        <dbReference type="EMBL" id="SED57617.1"/>
    </source>
</evidence>
<dbReference type="InterPro" id="IPR045062">
    <property type="entry name" value="Cyt_c_biogenesis_CcsA/CcmC"/>
</dbReference>
<keyword evidence="2 7" id="KW-0812">Transmembrane</keyword>
<organism evidence="9 10">
    <name type="scientific">Ruania alba</name>
    <dbReference type="NCBI Taxonomy" id="648782"/>
    <lineage>
        <taxon>Bacteria</taxon>
        <taxon>Bacillati</taxon>
        <taxon>Actinomycetota</taxon>
        <taxon>Actinomycetes</taxon>
        <taxon>Micrococcales</taxon>
        <taxon>Ruaniaceae</taxon>
        <taxon>Ruania</taxon>
    </lineage>
</organism>
<accession>A0A1H5BTL7</accession>
<feature type="transmembrane region" description="Helical" evidence="7">
    <location>
        <begin position="77"/>
        <end position="98"/>
    </location>
</feature>
<evidence type="ECO:0000256" key="2">
    <source>
        <dbReference type="ARBA" id="ARBA00022692"/>
    </source>
</evidence>
<dbReference type="GO" id="GO:0020037">
    <property type="term" value="F:heme binding"/>
    <property type="evidence" value="ECO:0007669"/>
    <property type="project" value="InterPro"/>
</dbReference>
<keyword evidence="3" id="KW-0201">Cytochrome c-type biogenesis</keyword>
<feature type="transmembrane region" description="Helical" evidence="7">
    <location>
        <begin position="232"/>
        <end position="251"/>
    </location>
</feature>
<dbReference type="InterPro" id="IPR017562">
    <property type="entry name" value="Cyt_c_biogenesis_CcsA"/>
</dbReference>
<feature type="transmembrane region" description="Helical" evidence="7">
    <location>
        <begin position="46"/>
        <end position="71"/>
    </location>
</feature>
<evidence type="ECO:0000259" key="8">
    <source>
        <dbReference type="Pfam" id="PF01578"/>
    </source>
</evidence>
<name>A0A1H5BTL7_9MICO</name>
<dbReference type="InterPro" id="IPR002541">
    <property type="entry name" value="Cyt_c_assembly"/>
</dbReference>
<feature type="domain" description="Cytochrome c assembly protein" evidence="8">
    <location>
        <begin position="77"/>
        <end position="316"/>
    </location>
</feature>
<evidence type="ECO:0000256" key="1">
    <source>
        <dbReference type="ARBA" id="ARBA00004141"/>
    </source>
</evidence>
<dbReference type="STRING" id="648782.SAMN04488554_0186"/>
<evidence type="ECO:0000313" key="10">
    <source>
        <dbReference type="Proteomes" id="UP000199220"/>
    </source>
</evidence>